<dbReference type="InterPro" id="IPR036388">
    <property type="entry name" value="WH-like_DNA-bd_sf"/>
</dbReference>
<dbReference type="CDD" id="cd05466">
    <property type="entry name" value="PBP2_LTTR_substrate"/>
    <property type="match status" value="1"/>
</dbReference>
<name>A0A931H981_9SPHN</name>
<keyword evidence="4" id="KW-0804">Transcription</keyword>
<dbReference type="Gene3D" id="1.10.10.10">
    <property type="entry name" value="Winged helix-like DNA-binding domain superfamily/Winged helix DNA-binding domain"/>
    <property type="match status" value="1"/>
</dbReference>
<dbReference type="RefSeq" id="WP_197160175.1">
    <property type="nucleotide sequence ID" value="NZ_JADZGI010000001.1"/>
</dbReference>
<evidence type="ECO:0000256" key="4">
    <source>
        <dbReference type="ARBA" id="ARBA00023163"/>
    </source>
</evidence>
<dbReference type="GO" id="GO:0000976">
    <property type="term" value="F:transcription cis-regulatory region binding"/>
    <property type="evidence" value="ECO:0007669"/>
    <property type="project" value="TreeGrafter"/>
</dbReference>
<organism evidence="6 7">
    <name type="scientific">Novosphingobium aureum</name>
    <dbReference type="NCBI Taxonomy" id="2792964"/>
    <lineage>
        <taxon>Bacteria</taxon>
        <taxon>Pseudomonadati</taxon>
        <taxon>Pseudomonadota</taxon>
        <taxon>Alphaproteobacteria</taxon>
        <taxon>Sphingomonadales</taxon>
        <taxon>Sphingomonadaceae</taxon>
        <taxon>Novosphingobium</taxon>
    </lineage>
</organism>
<dbReference type="SUPFAM" id="SSF46785">
    <property type="entry name" value="Winged helix' DNA-binding domain"/>
    <property type="match status" value="1"/>
</dbReference>
<evidence type="ECO:0000256" key="3">
    <source>
        <dbReference type="ARBA" id="ARBA00023125"/>
    </source>
</evidence>
<keyword evidence="2" id="KW-0805">Transcription regulation</keyword>
<dbReference type="InterPro" id="IPR036390">
    <property type="entry name" value="WH_DNA-bd_sf"/>
</dbReference>
<proteinExistence type="inferred from homology"/>
<dbReference type="Pfam" id="PF03466">
    <property type="entry name" value="LysR_substrate"/>
    <property type="match status" value="1"/>
</dbReference>
<dbReference type="EMBL" id="JADZGI010000001">
    <property type="protein sequence ID" value="MBH0111675.1"/>
    <property type="molecule type" value="Genomic_DNA"/>
</dbReference>
<dbReference type="InterPro" id="IPR005119">
    <property type="entry name" value="LysR_subst-bd"/>
</dbReference>
<reference evidence="6" key="1">
    <citation type="submission" date="2020-11" db="EMBL/GenBank/DDBJ databases">
        <title>Novosphingobium aureum sp. nov., a marine bacterium isolated from sediment of a salt flat.</title>
        <authorList>
            <person name="Yoo Y."/>
            <person name="Kim J.-J."/>
        </authorList>
    </citation>
    <scope>NUCLEOTIDE SEQUENCE</scope>
    <source>
        <strain evidence="6">YJ-S2-02</strain>
    </source>
</reference>
<sequence length="293" mass="31578">MKRIALYHLETLIWIERLGTFASAAQRLNTTQPAISARVREIEEQLGVALFRREGRRMVLTARGRRLIQQCEPLCHGLERVLLETSDHAGATGSVRIGSGEIAAASCLPAWVEAIERERPGITMEIELDLTARLLQQLLSGERDIVFLAGPVASPGIRTAPIGSVALVWAASPAAKANRALAAGDLPVWSLPAHSPLHQVTLATLEAHDIAPATVHTCNNVRTLIEIVTCGRGAAILPETMARTSLAAGTLVEVLERPAHVVHFEAAIRARESDPIVLDLFERAARLSIEPGA</sequence>
<comment type="similarity">
    <text evidence="1">Belongs to the LysR transcriptional regulatory family.</text>
</comment>
<accession>A0A931H981</accession>
<evidence type="ECO:0000313" key="7">
    <source>
        <dbReference type="Proteomes" id="UP000617634"/>
    </source>
</evidence>
<keyword evidence="3" id="KW-0238">DNA-binding</keyword>
<dbReference type="PANTHER" id="PTHR30126">
    <property type="entry name" value="HTH-TYPE TRANSCRIPTIONAL REGULATOR"/>
    <property type="match status" value="1"/>
</dbReference>
<evidence type="ECO:0000259" key="5">
    <source>
        <dbReference type="PROSITE" id="PS50931"/>
    </source>
</evidence>
<dbReference type="PRINTS" id="PR00039">
    <property type="entry name" value="HTHLYSR"/>
</dbReference>
<dbReference type="Proteomes" id="UP000617634">
    <property type="component" value="Unassembled WGS sequence"/>
</dbReference>
<protein>
    <submittedName>
        <fullName evidence="6">LysR family transcriptional regulator</fullName>
    </submittedName>
</protein>
<dbReference type="SUPFAM" id="SSF53850">
    <property type="entry name" value="Periplasmic binding protein-like II"/>
    <property type="match status" value="1"/>
</dbReference>
<evidence type="ECO:0000256" key="2">
    <source>
        <dbReference type="ARBA" id="ARBA00023015"/>
    </source>
</evidence>
<comment type="caution">
    <text evidence="6">The sequence shown here is derived from an EMBL/GenBank/DDBJ whole genome shotgun (WGS) entry which is preliminary data.</text>
</comment>
<gene>
    <name evidence="6" type="ORF">I5E68_01755</name>
</gene>
<dbReference type="PROSITE" id="PS50931">
    <property type="entry name" value="HTH_LYSR"/>
    <property type="match status" value="1"/>
</dbReference>
<dbReference type="Gene3D" id="3.40.190.10">
    <property type="entry name" value="Periplasmic binding protein-like II"/>
    <property type="match status" value="2"/>
</dbReference>
<dbReference type="AlphaFoldDB" id="A0A931H981"/>
<evidence type="ECO:0000313" key="6">
    <source>
        <dbReference type="EMBL" id="MBH0111675.1"/>
    </source>
</evidence>
<feature type="domain" description="HTH lysR-type" evidence="5">
    <location>
        <begin position="1"/>
        <end position="61"/>
    </location>
</feature>
<dbReference type="GO" id="GO:0003700">
    <property type="term" value="F:DNA-binding transcription factor activity"/>
    <property type="evidence" value="ECO:0007669"/>
    <property type="project" value="InterPro"/>
</dbReference>
<keyword evidence="7" id="KW-1185">Reference proteome</keyword>
<dbReference type="PANTHER" id="PTHR30126:SF77">
    <property type="entry name" value="TRANSCRIPTIONAL REGULATORY PROTEIN"/>
    <property type="match status" value="1"/>
</dbReference>
<dbReference type="Pfam" id="PF00126">
    <property type="entry name" value="HTH_1"/>
    <property type="match status" value="1"/>
</dbReference>
<evidence type="ECO:0000256" key="1">
    <source>
        <dbReference type="ARBA" id="ARBA00009437"/>
    </source>
</evidence>
<dbReference type="InterPro" id="IPR000847">
    <property type="entry name" value="LysR_HTH_N"/>
</dbReference>